<dbReference type="PANTHER" id="PTHR36114:SF1">
    <property type="entry name" value="16.7 KDA PROTEIN IN WHIE LOCUS"/>
    <property type="match status" value="1"/>
</dbReference>
<evidence type="ECO:0000313" key="3">
    <source>
        <dbReference type="Proteomes" id="UP001163152"/>
    </source>
</evidence>
<dbReference type="EMBL" id="CP113797">
    <property type="protein sequence ID" value="WAL60635.1"/>
    <property type="molecule type" value="Genomic_DNA"/>
</dbReference>
<name>A0A9E9CBI9_9CYAN</name>
<dbReference type="PANTHER" id="PTHR36114">
    <property type="entry name" value="16.7 KDA PROTEIN IN WHIE LOCUS"/>
    <property type="match status" value="1"/>
</dbReference>
<evidence type="ECO:0000313" key="2">
    <source>
        <dbReference type="EMBL" id="WAL60635.1"/>
    </source>
</evidence>
<sequence length="121" mass="13313">MLVQKLNQCPEFVAGDATLLRELLHPDKQPIALRYSLAHAIVLPGQTSKLHALKTSEVYYILSGSGEMRIDAETQPVEAGDAIYIPPNAQQSIHNSGTEPLVFLCIVDPAWRAEDETIFAD</sequence>
<gene>
    <name evidence="2" type="ORF">OXH18_01160</name>
</gene>
<dbReference type="AlphaFoldDB" id="A0A9E9CBI9"/>
<reference evidence="2" key="1">
    <citation type="submission" date="2022-12" db="EMBL/GenBank/DDBJ databases">
        <title>Polyphasic identification of a Novel Hot-Spring Cyanobacterium Ocullathermofonsia sinensis gen nov. sp. nov. and Genomic Insights on its Adaptations to the Thermal Habitat.</title>
        <authorList>
            <person name="Daroch M."/>
            <person name="Tang J."/>
            <person name="Jiang Y."/>
        </authorList>
    </citation>
    <scope>NUCLEOTIDE SEQUENCE</scope>
    <source>
        <strain evidence="2">PKUAC-SCTA174</strain>
    </source>
</reference>
<dbReference type="Gene3D" id="2.60.120.10">
    <property type="entry name" value="Jelly Rolls"/>
    <property type="match status" value="1"/>
</dbReference>
<protein>
    <submittedName>
        <fullName evidence="2">Cupin domain-containing protein</fullName>
    </submittedName>
</protein>
<dbReference type="InterPro" id="IPR014710">
    <property type="entry name" value="RmlC-like_jellyroll"/>
</dbReference>
<dbReference type="Proteomes" id="UP001163152">
    <property type="component" value="Chromosome"/>
</dbReference>
<organism evidence="2 3">
    <name type="scientific">Thermocoleostomius sinensis A174</name>
    <dbReference type="NCBI Taxonomy" id="2016057"/>
    <lineage>
        <taxon>Bacteria</taxon>
        <taxon>Bacillati</taxon>
        <taxon>Cyanobacteriota</taxon>
        <taxon>Cyanophyceae</taxon>
        <taxon>Oculatellales</taxon>
        <taxon>Oculatellaceae</taxon>
        <taxon>Thermocoleostomius</taxon>
    </lineage>
</organism>
<keyword evidence="3" id="KW-1185">Reference proteome</keyword>
<accession>A0A9E9CBI9</accession>
<dbReference type="Pfam" id="PF07883">
    <property type="entry name" value="Cupin_2"/>
    <property type="match status" value="1"/>
</dbReference>
<dbReference type="InterPro" id="IPR013096">
    <property type="entry name" value="Cupin_2"/>
</dbReference>
<dbReference type="CDD" id="cd02214">
    <property type="entry name" value="cupin_MJ1618"/>
    <property type="match status" value="1"/>
</dbReference>
<proteinExistence type="predicted"/>
<dbReference type="InterPro" id="IPR011051">
    <property type="entry name" value="RmlC_Cupin_sf"/>
</dbReference>
<dbReference type="SUPFAM" id="SSF51182">
    <property type="entry name" value="RmlC-like cupins"/>
    <property type="match status" value="1"/>
</dbReference>
<dbReference type="KEGG" id="tsin:OXH18_01160"/>
<dbReference type="RefSeq" id="WP_268610595.1">
    <property type="nucleotide sequence ID" value="NZ_CP113797.1"/>
</dbReference>
<feature type="domain" description="Cupin type-2" evidence="1">
    <location>
        <begin position="40"/>
        <end position="107"/>
    </location>
</feature>
<evidence type="ECO:0000259" key="1">
    <source>
        <dbReference type="Pfam" id="PF07883"/>
    </source>
</evidence>
<dbReference type="InterPro" id="IPR052044">
    <property type="entry name" value="PKS_Associated_Protein"/>
</dbReference>